<dbReference type="GO" id="GO:0016491">
    <property type="term" value="F:oxidoreductase activity"/>
    <property type="evidence" value="ECO:0007669"/>
    <property type="project" value="UniProtKB-KW"/>
</dbReference>
<keyword evidence="2" id="KW-0560">Oxidoreductase</keyword>
<sequence length="262" mass="26809">MSDPKNTVLVTGAAMGIGKAVAENLVAAGKSVVLMDVNGDALAETVRALGPRAVASVGSVANPADSEAAVALAIERFGGLGGLSHNAGIQRYGDVVTTSRELWDEVMSVNLTGAFLVAKAAMPQLRQHKGAVVLTASIQGMAAQKGALAYVVAKHGLIGLVTGMAMDEAENGVRVNGVAPGSVDTPMLRWAIGLDPDPASLDAVIDGMHPLGRRGKPEEIASVIAFLLSDQASFMTGETVRVDGGVLARIAGAPKPEDRVRK</sequence>
<keyword evidence="3" id="KW-0520">NAD</keyword>
<comment type="caution">
    <text evidence="5">The sequence shown here is derived from an EMBL/GenBank/DDBJ whole genome shotgun (WGS) entry which is preliminary data.</text>
</comment>
<dbReference type="PANTHER" id="PTHR24321:SF8">
    <property type="entry name" value="ESTRADIOL 17-BETA-DEHYDROGENASE 8-RELATED"/>
    <property type="match status" value="1"/>
</dbReference>
<dbReference type="PANTHER" id="PTHR24321">
    <property type="entry name" value="DEHYDROGENASES, SHORT CHAIN"/>
    <property type="match status" value="1"/>
</dbReference>
<gene>
    <name evidence="5" type="ORF">ML536_06625</name>
</gene>
<dbReference type="FunFam" id="3.40.50.720:FF:000084">
    <property type="entry name" value="Short-chain dehydrogenase reductase"/>
    <property type="match status" value="1"/>
</dbReference>
<reference evidence="5" key="1">
    <citation type="submission" date="2022-03" db="EMBL/GenBank/DDBJ databases">
        <title>The complete genome sequence of a Methyloterrigena soli.</title>
        <authorList>
            <person name="Zi Z."/>
        </authorList>
    </citation>
    <scope>NUCLEOTIDE SEQUENCE</scope>
    <source>
        <strain evidence="5">M48</strain>
    </source>
</reference>
<dbReference type="InterPro" id="IPR057326">
    <property type="entry name" value="KR_dom"/>
</dbReference>
<evidence type="ECO:0000256" key="3">
    <source>
        <dbReference type="ARBA" id="ARBA00023027"/>
    </source>
</evidence>
<evidence type="ECO:0000256" key="1">
    <source>
        <dbReference type="ARBA" id="ARBA00006484"/>
    </source>
</evidence>
<dbReference type="SUPFAM" id="SSF51735">
    <property type="entry name" value="NAD(P)-binding Rossmann-fold domains"/>
    <property type="match status" value="1"/>
</dbReference>
<organism evidence="5 6">
    <name type="scientific">Paradevosia shaoguanensis</name>
    <dbReference type="NCBI Taxonomy" id="1335043"/>
    <lineage>
        <taxon>Bacteria</taxon>
        <taxon>Pseudomonadati</taxon>
        <taxon>Pseudomonadota</taxon>
        <taxon>Alphaproteobacteria</taxon>
        <taxon>Hyphomicrobiales</taxon>
        <taxon>Devosiaceae</taxon>
        <taxon>Paradevosia</taxon>
    </lineage>
</organism>
<dbReference type="PRINTS" id="PR00081">
    <property type="entry name" value="GDHRDH"/>
</dbReference>
<evidence type="ECO:0000313" key="6">
    <source>
        <dbReference type="Proteomes" id="UP001156140"/>
    </source>
</evidence>
<dbReference type="Proteomes" id="UP001156140">
    <property type="component" value="Unassembled WGS sequence"/>
</dbReference>
<evidence type="ECO:0000259" key="4">
    <source>
        <dbReference type="SMART" id="SM00822"/>
    </source>
</evidence>
<evidence type="ECO:0000313" key="5">
    <source>
        <dbReference type="EMBL" id="MCI0126498.1"/>
    </source>
</evidence>
<dbReference type="CDD" id="cd05233">
    <property type="entry name" value="SDR_c"/>
    <property type="match status" value="1"/>
</dbReference>
<dbReference type="InterPro" id="IPR002347">
    <property type="entry name" value="SDR_fam"/>
</dbReference>
<dbReference type="RefSeq" id="WP_281735347.1">
    <property type="nucleotide sequence ID" value="NZ_JAKETQ010000001.1"/>
</dbReference>
<proteinExistence type="inferred from homology"/>
<dbReference type="AlphaFoldDB" id="A0AA41QLQ9"/>
<accession>A0AA41QLQ9</accession>
<dbReference type="Gene3D" id="3.40.50.720">
    <property type="entry name" value="NAD(P)-binding Rossmann-like Domain"/>
    <property type="match status" value="1"/>
</dbReference>
<evidence type="ECO:0000256" key="2">
    <source>
        <dbReference type="ARBA" id="ARBA00023002"/>
    </source>
</evidence>
<dbReference type="SMART" id="SM00822">
    <property type="entry name" value="PKS_KR"/>
    <property type="match status" value="1"/>
</dbReference>
<dbReference type="PROSITE" id="PS00061">
    <property type="entry name" value="ADH_SHORT"/>
    <property type="match status" value="1"/>
</dbReference>
<protein>
    <submittedName>
        <fullName evidence="5">SDR family oxidoreductase</fullName>
    </submittedName>
</protein>
<dbReference type="EMBL" id="JALAZD010000001">
    <property type="protein sequence ID" value="MCI0126498.1"/>
    <property type="molecule type" value="Genomic_DNA"/>
</dbReference>
<dbReference type="InterPro" id="IPR036291">
    <property type="entry name" value="NAD(P)-bd_dom_sf"/>
</dbReference>
<dbReference type="InterPro" id="IPR020904">
    <property type="entry name" value="Sc_DH/Rdtase_CS"/>
</dbReference>
<comment type="similarity">
    <text evidence="1">Belongs to the short-chain dehydrogenases/reductases (SDR) family.</text>
</comment>
<name>A0AA41QLQ9_9HYPH</name>
<feature type="domain" description="Ketoreductase" evidence="4">
    <location>
        <begin position="6"/>
        <end position="172"/>
    </location>
</feature>
<dbReference type="Pfam" id="PF13561">
    <property type="entry name" value="adh_short_C2"/>
    <property type="match status" value="1"/>
</dbReference>
<keyword evidence="6" id="KW-1185">Reference proteome</keyword>